<evidence type="ECO:0000313" key="3">
    <source>
        <dbReference type="Proteomes" id="UP000422855"/>
    </source>
</evidence>
<proteinExistence type="predicted"/>
<name>A0A894KSI5_ASF</name>
<organismHost>
    <name type="scientific">Potamochoerus larvatus</name>
    <name type="common">Bushpig</name>
    <dbReference type="NCBI Taxonomy" id="273792"/>
</organismHost>
<reference evidence="2 3" key="1">
    <citation type="submission" date="2019-08" db="EMBL/GenBank/DDBJ databases">
        <authorList>
            <person name="Ndlovu S.S."/>
            <person name="Malesa R."/>
        </authorList>
    </citation>
    <scope>NUCLEOTIDE SEQUENCE [LARGE SCALE GENOMIC DNA]</scope>
    <source>
        <strain evidence="2">RSA_2_2008</strain>
    </source>
</reference>
<organismHost>
    <name type="scientific">Phacochoerus aethiopicus</name>
    <name type="common">Warthog</name>
    <dbReference type="NCBI Taxonomy" id="85517"/>
</organismHost>
<organism evidence="2 3">
    <name type="scientific">African swine fever virus</name>
    <name type="common">ASFV</name>
    <dbReference type="NCBI Taxonomy" id="10497"/>
    <lineage>
        <taxon>Viruses</taxon>
        <taxon>Varidnaviria</taxon>
        <taxon>Bamfordvirae</taxon>
        <taxon>Nucleocytoviricota</taxon>
        <taxon>Pokkesviricetes</taxon>
        <taxon>Asfuvirales</taxon>
        <taxon>Asfarviridae</taxon>
        <taxon>Asfivirus</taxon>
        <taxon>Asfivirus haemorrhagiae</taxon>
    </lineage>
</organism>
<protein>
    <submittedName>
        <fullName evidence="2">PD345L</fullName>
    </submittedName>
</protein>
<organismHost>
    <name type="scientific">Phacochoerus africanus</name>
    <name type="common">Warthog</name>
    <dbReference type="NCBI Taxonomy" id="41426"/>
</organismHost>
<gene>
    <name evidence="2" type="ORF">D345L</name>
</gene>
<organismHost>
    <name type="scientific">Ornithodoros</name>
    <name type="common">relapsing fever ticks</name>
    <dbReference type="NCBI Taxonomy" id="6937"/>
</organismHost>
<evidence type="ECO:0000256" key="1">
    <source>
        <dbReference type="SAM" id="Phobius"/>
    </source>
</evidence>
<evidence type="ECO:0000313" key="2">
    <source>
        <dbReference type="EMBL" id="QRW44595.1"/>
    </source>
</evidence>
<organismHost>
    <name type="scientific">Sus scrofa</name>
    <name type="common">Pig</name>
    <dbReference type="NCBI Taxonomy" id="9823"/>
</organismHost>
<accession>A0A894KSI5</accession>
<feature type="transmembrane region" description="Helical" evidence="1">
    <location>
        <begin position="15"/>
        <end position="32"/>
    </location>
</feature>
<dbReference type="Proteomes" id="UP000422855">
    <property type="component" value="Segment"/>
</dbReference>
<feature type="transmembrane region" description="Helical" evidence="1">
    <location>
        <begin position="44"/>
        <end position="64"/>
    </location>
</feature>
<organismHost>
    <name type="scientific">Ornithodoros moubata</name>
    <name type="common">Soft tick</name>
    <name type="synonym">Argasid tick</name>
    <dbReference type="NCBI Taxonomy" id="6938"/>
</organismHost>
<keyword evidence="1" id="KW-1133">Transmembrane helix</keyword>
<feature type="transmembrane region" description="Helical" evidence="1">
    <location>
        <begin position="76"/>
        <end position="99"/>
    </location>
</feature>
<keyword evidence="1" id="KW-0812">Transmembrane</keyword>
<dbReference type="EMBL" id="MN336500">
    <property type="protein sequence ID" value="QRW44595.1"/>
    <property type="molecule type" value="Genomic_DNA"/>
</dbReference>
<feature type="transmembrane region" description="Helical" evidence="1">
    <location>
        <begin position="213"/>
        <end position="231"/>
    </location>
</feature>
<sequence length="346" mass="39880">MSKHICTIVDVLCGYRAFLCAANFFICLHGRWRGFITMYVTYELLYVGIFVFYKLGMFHIWNYLQDTDLPSKVPNHIWHFGTRGFIWHTILYTVLFFLVQRFKYLAKCFRVERAKIYRCLGVLLCGADRAVSPGKREHGLWRVDINIGLIIPSQLLYAAHAKHGLDVHAHTDTRGKGKAGLYLRHILRGHRVFYFSVVWGFYFYQHGDAFRGFIPYIITNCFVFPGLLCTVSQRYVSKPIGAITMPGVSQIRSINMYIVTYVGGLAEQLKQIFTITLKKGSPATSSMVQIFLTKICFFRQGYILPFVWVYTYNATKVRATHLCATNSMPGIGALLWRVFIQAYKGF</sequence>
<keyword evidence="1" id="KW-0472">Membrane</keyword>
<feature type="transmembrane region" description="Helical" evidence="1">
    <location>
        <begin position="191"/>
        <end position="207"/>
    </location>
</feature>